<evidence type="ECO:0000259" key="4">
    <source>
        <dbReference type="Pfam" id="PF00127"/>
    </source>
</evidence>
<evidence type="ECO:0000256" key="2">
    <source>
        <dbReference type="ARBA" id="ARBA00023008"/>
    </source>
</evidence>
<dbReference type="InterPro" id="IPR000923">
    <property type="entry name" value="BlueCu_1"/>
</dbReference>
<feature type="signal peptide" evidence="3">
    <location>
        <begin position="1"/>
        <end position="23"/>
    </location>
</feature>
<feature type="domain" description="Blue (type 1) copper" evidence="4">
    <location>
        <begin position="30"/>
        <end position="107"/>
    </location>
</feature>
<reference evidence="6" key="1">
    <citation type="submission" date="2023-09" db="EMBL/GenBank/DDBJ databases">
        <authorList>
            <person name="Li S."/>
            <person name="Li X."/>
            <person name="Zhang C."/>
            <person name="Zhao Z."/>
        </authorList>
    </citation>
    <scope>NUCLEOTIDE SEQUENCE [LARGE SCALE GENOMIC DNA]</scope>
    <source>
        <strain evidence="6">SQ149</strain>
    </source>
</reference>
<protein>
    <submittedName>
        <fullName evidence="5">Plastocyanin/azurin family copper-binding protein</fullName>
    </submittedName>
</protein>
<keyword evidence="1" id="KW-0479">Metal-binding</keyword>
<dbReference type="InterPro" id="IPR008972">
    <property type="entry name" value="Cupredoxin"/>
</dbReference>
<gene>
    <name evidence="5" type="ORF">RGQ13_01230</name>
</gene>
<evidence type="ECO:0000313" key="5">
    <source>
        <dbReference type="EMBL" id="WNC72628.1"/>
    </source>
</evidence>
<evidence type="ECO:0000313" key="6">
    <source>
        <dbReference type="Proteomes" id="UP001258994"/>
    </source>
</evidence>
<proteinExistence type="predicted"/>
<dbReference type="Pfam" id="PF00127">
    <property type="entry name" value="Copper-bind"/>
    <property type="match status" value="1"/>
</dbReference>
<dbReference type="EMBL" id="CP134145">
    <property type="protein sequence ID" value="WNC72628.1"/>
    <property type="molecule type" value="Genomic_DNA"/>
</dbReference>
<dbReference type="PANTHER" id="PTHR36507:SF1">
    <property type="entry name" value="BLL1555 PROTEIN"/>
    <property type="match status" value="1"/>
</dbReference>
<keyword evidence="2" id="KW-0186">Copper</keyword>
<keyword evidence="3" id="KW-0732">Signal</keyword>
<feature type="chain" id="PRO_5045859478" evidence="3">
    <location>
        <begin position="24"/>
        <end position="108"/>
    </location>
</feature>
<accession>A0ABY9TWE1</accession>
<evidence type="ECO:0000256" key="1">
    <source>
        <dbReference type="ARBA" id="ARBA00022723"/>
    </source>
</evidence>
<dbReference type="RefSeq" id="WP_348391744.1">
    <property type="nucleotide sequence ID" value="NZ_CP134145.1"/>
</dbReference>
<dbReference type="SUPFAM" id="SSF49503">
    <property type="entry name" value="Cupredoxins"/>
    <property type="match status" value="1"/>
</dbReference>
<name>A0ABY9TWE1_9GAMM</name>
<evidence type="ECO:0000256" key="3">
    <source>
        <dbReference type="SAM" id="SignalP"/>
    </source>
</evidence>
<dbReference type="PANTHER" id="PTHR36507">
    <property type="entry name" value="BLL1555 PROTEIN"/>
    <property type="match status" value="1"/>
</dbReference>
<dbReference type="InterPro" id="IPR052721">
    <property type="entry name" value="ET_Amicyanin"/>
</dbReference>
<dbReference type="Proteomes" id="UP001258994">
    <property type="component" value="Chromosome"/>
</dbReference>
<dbReference type="Gene3D" id="2.60.40.420">
    <property type="entry name" value="Cupredoxins - blue copper proteins"/>
    <property type="match status" value="1"/>
</dbReference>
<sequence>MLNALIKLSLVIFLAVFSANLMAKDIVVEIYKKKFIPASVTIAPGDKVIWKNIEKRQYHNVWFKQFYQEEPDYLFPGDRFEQVFTDAGEFPYVCGPHPKMTGIVIVKK</sequence>
<keyword evidence="6" id="KW-1185">Reference proteome</keyword>
<organism evidence="5 6">
    <name type="scientific">Thalassotalea psychrophila</name>
    <dbReference type="NCBI Taxonomy" id="3065647"/>
    <lineage>
        <taxon>Bacteria</taxon>
        <taxon>Pseudomonadati</taxon>
        <taxon>Pseudomonadota</taxon>
        <taxon>Gammaproteobacteria</taxon>
        <taxon>Alteromonadales</taxon>
        <taxon>Colwelliaceae</taxon>
        <taxon>Thalassotalea</taxon>
    </lineage>
</organism>